<dbReference type="InterPro" id="IPR010415">
    <property type="entry name" value="LpxI_C"/>
</dbReference>
<dbReference type="Gene3D" id="3.40.50.20">
    <property type="match status" value="1"/>
</dbReference>
<dbReference type="PANTHER" id="PTHR39962">
    <property type="entry name" value="BLL4848 PROTEIN"/>
    <property type="match status" value="1"/>
</dbReference>
<organism evidence="3 4">
    <name type="scientific">Hoeflea phototrophica (strain DSM 17068 / NCIMB 14078 / DFL-43)</name>
    <dbReference type="NCBI Taxonomy" id="411684"/>
    <lineage>
        <taxon>Bacteria</taxon>
        <taxon>Pseudomonadati</taxon>
        <taxon>Pseudomonadota</taxon>
        <taxon>Alphaproteobacteria</taxon>
        <taxon>Hyphomicrobiales</taxon>
        <taxon>Rhizobiaceae</taxon>
        <taxon>Hoeflea</taxon>
    </lineage>
</organism>
<dbReference type="AlphaFoldDB" id="A9DCY0"/>
<evidence type="ECO:0000259" key="2">
    <source>
        <dbReference type="Pfam" id="PF17930"/>
    </source>
</evidence>
<dbReference type="InterPro" id="IPR041255">
    <property type="entry name" value="LpxI_N"/>
</dbReference>
<dbReference type="Pfam" id="PF06230">
    <property type="entry name" value="LpxI_C"/>
    <property type="match status" value="1"/>
</dbReference>
<dbReference type="PANTHER" id="PTHR39962:SF1">
    <property type="entry name" value="LPXI FAMILY PROTEIN"/>
    <property type="match status" value="1"/>
</dbReference>
<feature type="domain" description="LpxI N-terminal" evidence="2">
    <location>
        <begin position="13"/>
        <end position="144"/>
    </location>
</feature>
<protein>
    <recommendedName>
        <fullName evidence="5">UDP-2,3-diacylglucosamine pyrophosphatase</fullName>
    </recommendedName>
</protein>
<dbReference type="Gene3D" id="3.40.140.80">
    <property type="match status" value="1"/>
</dbReference>
<proteinExistence type="predicted"/>
<accession>A9DCY0</accession>
<keyword evidence="4" id="KW-1185">Reference proteome</keyword>
<gene>
    <name evidence="3" type="ORF">HPDFL43_07107</name>
</gene>
<dbReference type="RefSeq" id="WP_007197205.1">
    <property type="nucleotide sequence ID" value="NZ_CM002917.1"/>
</dbReference>
<reference evidence="3 4" key="1">
    <citation type="submission" date="2007-10" db="EMBL/GenBank/DDBJ databases">
        <authorList>
            <person name="Wagner-Dobler I."/>
            <person name="Ferriera S."/>
            <person name="Johnson J."/>
            <person name="Kravitz S."/>
            <person name="Beeson K."/>
            <person name="Sutton G."/>
            <person name="Rogers Y.-H."/>
            <person name="Friedman R."/>
            <person name="Frazier M."/>
            <person name="Venter J.C."/>
        </authorList>
    </citation>
    <scope>NUCLEOTIDE SEQUENCE [LARGE SCALE GENOMIC DNA]</scope>
    <source>
        <strain evidence="3 4">DFL-43</strain>
    </source>
</reference>
<dbReference type="InterPro" id="IPR043167">
    <property type="entry name" value="LpxI_C_sf"/>
</dbReference>
<evidence type="ECO:0000259" key="1">
    <source>
        <dbReference type="Pfam" id="PF06230"/>
    </source>
</evidence>
<feature type="domain" description="LpxI C-terminal" evidence="1">
    <location>
        <begin position="148"/>
        <end position="282"/>
    </location>
</feature>
<sequence length="299" mass="30931">MIAAARAPAIKGRLGILAGRGSFPQVVAASARALEHNPFVFTIDGEADQDWSGYDTASLNIGNLSAFMDIARRESIGTVVLAGGIARRPGLRDIRPTWAALKSAPSALKALLSGGDDKILRAAIHVLETHGMCVLAAQEIAPDLLGEAGPLGDHRPGKSDQANIAAATQAALALGHLDIGQGAVAVSGRVIALEGLEGTDGMLRRVAGLRANGRLRAGSRGVLVKLCKPGQEQRADLPAIGPDTVLNAHASGLAGVAIEAGRSLVLERDRVIAEANRLGLFVTGLELDQDGRQSGERRS</sequence>
<evidence type="ECO:0000313" key="4">
    <source>
        <dbReference type="Proteomes" id="UP000004291"/>
    </source>
</evidence>
<evidence type="ECO:0000313" key="3">
    <source>
        <dbReference type="EMBL" id="EDQ32230.1"/>
    </source>
</evidence>
<name>A9DCY0_HOEPD</name>
<dbReference type="STRING" id="411684.HPDFL43_07107"/>
<dbReference type="Pfam" id="PF17930">
    <property type="entry name" value="LpxI_N"/>
    <property type="match status" value="1"/>
</dbReference>
<dbReference type="HOGENOM" id="CLU_085042_0_0_5"/>
<dbReference type="InterPro" id="IPR053174">
    <property type="entry name" value="LpxI"/>
</dbReference>
<reference evidence="3 4" key="2">
    <citation type="submission" date="2012-06" db="EMBL/GenBank/DDBJ databases">
        <authorList>
            <person name="Fiebig A."/>
        </authorList>
    </citation>
    <scope>NUCLEOTIDE SEQUENCE [LARGE SCALE GENOMIC DNA]</scope>
    <source>
        <strain evidence="3 4">DFL-43</strain>
    </source>
</reference>
<dbReference type="eggNOG" id="COG3494">
    <property type="taxonomic scope" value="Bacteria"/>
</dbReference>
<comment type="caution">
    <text evidence="3">The sequence shown here is derived from an EMBL/GenBank/DDBJ whole genome shotgun (WGS) entry which is preliminary data.</text>
</comment>
<dbReference type="EMBL" id="ABIA03000002">
    <property type="protein sequence ID" value="EDQ32230.1"/>
    <property type="molecule type" value="Genomic_DNA"/>
</dbReference>
<evidence type="ECO:0008006" key="5">
    <source>
        <dbReference type="Google" id="ProtNLM"/>
    </source>
</evidence>
<dbReference type="Proteomes" id="UP000004291">
    <property type="component" value="Chromosome"/>
</dbReference>